<name>A0A0Q2S2B3_9EURY</name>
<evidence type="ECO:0000313" key="3">
    <source>
        <dbReference type="EMBL" id="SEV80614.1"/>
    </source>
</evidence>
<dbReference type="EMBL" id="LIXN01000020">
    <property type="protein sequence ID" value="KQH81643.1"/>
    <property type="molecule type" value="Genomic_DNA"/>
</dbReference>
<reference evidence="1 6" key="2">
    <citation type="submission" date="2016-04" db="EMBL/GenBank/DDBJ databases">
        <title>Complete genome sequence of Thermococcus thioreducens type strain OGL-20P.</title>
        <authorList>
            <person name="Oger P.M."/>
        </authorList>
    </citation>
    <scope>NUCLEOTIDE SEQUENCE [LARGE SCALE GENOMIC DNA]</scope>
    <source>
        <strain evidence="1 6">OGL-20P</strain>
    </source>
</reference>
<protein>
    <submittedName>
        <fullName evidence="2">Uncharacterized protein</fullName>
    </submittedName>
</protein>
<dbReference type="AlphaFoldDB" id="A0A0Q2S2B3"/>
<gene>
    <name evidence="1" type="ORF">A3L14_09655</name>
    <name evidence="2" type="ORF">AMR53_10530</name>
    <name evidence="3" type="ORF">SAMN05216170_0005</name>
</gene>
<dbReference type="OrthoDB" id="86202at2157"/>
<dbReference type="PATRIC" id="fig|277988.4.peg.2210"/>
<evidence type="ECO:0000313" key="2">
    <source>
        <dbReference type="EMBL" id="KQH81643.1"/>
    </source>
</evidence>
<dbReference type="Proteomes" id="UP000182125">
    <property type="component" value="Unassembled WGS sequence"/>
</dbReference>
<keyword evidence="6" id="KW-1185">Reference proteome</keyword>
<dbReference type="STRING" id="277988.SAMN05216170_0005"/>
<evidence type="ECO:0000313" key="5">
    <source>
        <dbReference type="Proteomes" id="UP000182125"/>
    </source>
</evidence>
<accession>A0A0Q2S2B3</accession>
<dbReference type="EMBL" id="CP015105">
    <property type="protein sequence ID" value="ASJ13135.1"/>
    <property type="molecule type" value="Genomic_DNA"/>
</dbReference>
<evidence type="ECO:0000313" key="1">
    <source>
        <dbReference type="EMBL" id="ASJ13135.1"/>
    </source>
</evidence>
<dbReference type="KEGG" id="ttd:A3L14_09655"/>
<reference evidence="3 5" key="3">
    <citation type="submission" date="2016-10" db="EMBL/GenBank/DDBJ databases">
        <authorList>
            <person name="de Groot N.N."/>
        </authorList>
    </citation>
    <scope>NUCLEOTIDE SEQUENCE [LARGE SCALE GENOMIC DNA]</scope>
    <source>
        <strain evidence="3 5">OGL-20</strain>
    </source>
</reference>
<sequence>MRRRAGLLGILAGIFLALLIVGIVVTALAFRGYIHMEGTPFKEDAGPVKEIGRFHADSIVVRNLIGSVEVVSSETEGVVVKSNLPINVSLENGILTVYCPAEEKRSGFGISTHNLCSEYRNGKVVIEVGTGLRDVWVRDTVGDLKGAAPAKYRIDDVVGDVVIHAGGNVIINDVVGDVRIHVPPDYTVSLSLHDVLGKVKNAYAGEGRPITIRISDVVGDVSIGQ</sequence>
<evidence type="ECO:0000313" key="6">
    <source>
        <dbReference type="Proteomes" id="UP000250136"/>
    </source>
</evidence>
<dbReference type="Proteomes" id="UP000051862">
    <property type="component" value="Unassembled WGS sequence"/>
</dbReference>
<dbReference type="Proteomes" id="UP000250136">
    <property type="component" value="Chromosome"/>
</dbReference>
<evidence type="ECO:0000313" key="4">
    <source>
        <dbReference type="Proteomes" id="UP000051862"/>
    </source>
</evidence>
<dbReference type="RefSeq" id="WP_055430215.1">
    <property type="nucleotide sequence ID" value="NZ_FOIW01000001.1"/>
</dbReference>
<reference evidence="2 4" key="1">
    <citation type="submission" date="2015-08" db="EMBL/GenBank/DDBJ databases">
        <title>Thermococcus thioreducens DSM 14981 genome sequencing.</title>
        <authorList>
            <person name="Hong S.-J."/>
            <person name="Kim M.-C."/>
            <person name="Shin J.-H."/>
        </authorList>
    </citation>
    <scope>NUCLEOTIDE SEQUENCE [LARGE SCALE GENOMIC DNA]</scope>
    <source>
        <strain evidence="2 4">DSM 14981</strain>
    </source>
</reference>
<proteinExistence type="predicted"/>
<dbReference type="EMBL" id="FOIW01000001">
    <property type="protein sequence ID" value="SEV80614.1"/>
    <property type="molecule type" value="Genomic_DNA"/>
</dbReference>
<organism evidence="2 4">
    <name type="scientific">Thermococcus thioreducens</name>
    <dbReference type="NCBI Taxonomy" id="277988"/>
    <lineage>
        <taxon>Archaea</taxon>
        <taxon>Methanobacteriati</taxon>
        <taxon>Methanobacteriota</taxon>
        <taxon>Thermococci</taxon>
        <taxon>Thermococcales</taxon>
        <taxon>Thermococcaceae</taxon>
        <taxon>Thermococcus</taxon>
    </lineage>
</organism>